<feature type="transmembrane region" description="Helical" evidence="5">
    <location>
        <begin position="46"/>
        <end position="63"/>
    </location>
</feature>
<reference evidence="7" key="1">
    <citation type="submission" date="2016-10" db="EMBL/GenBank/DDBJ databases">
        <authorList>
            <person name="Varghese N."/>
            <person name="Submissions S."/>
        </authorList>
    </citation>
    <scope>NUCLEOTIDE SEQUENCE [LARGE SCALE GENOMIC DNA]</scope>
    <source>
        <strain evidence="7">JS21-1</strain>
    </source>
</reference>
<keyword evidence="2 5" id="KW-0812">Transmembrane</keyword>
<comment type="subcellular location">
    <subcellularLocation>
        <location evidence="1">Membrane</location>
        <topology evidence="1">Multi-pass membrane protein</topology>
    </subcellularLocation>
</comment>
<dbReference type="GO" id="GO:0016020">
    <property type="term" value="C:membrane"/>
    <property type="evidence" value="ECO:0007669"/>
    <property type="project" value="UniProtKB-SubCell"/>
</dbReference>
<keyword evidence="4 5" id="KW-0472">Membrane</keyword>
<evidence type="ECO:0000256" key="2">
    <source>
        <dbReference type="ARBA" id="ARBA00022692"/>
    </source>
</evidence>
<evidence type="ECO:0000256" key="3">
    <source>
        <dbReference type="ARBA" id="ARBA00022989"/>
    </source>
</evidence>
<evidence type="ECO:0000256" key="4">
    <source>
        <dbReference type="ARBA" id="ARBA00023136"/>
    </source>
</evidence>
<evidence type="ECO:0000313" key="7">
    <source>
        <dbReference type="Proteomes" id="UP000199214"/>
    </source>
</evidence>
<accession>A0A1H7T4N8</accession>
<dbReference type="Pfam" id="PF13564">
    <property type="entry name" value="DoxX_2"/>
    <property type="match status" value="1"/>
</dbReference>
<proteinExistence type="predicted"/>
<keyword evidence="7" id="KW-1185">Reference proteome</keyword>
<dbReference type="Proteomes" id="UP000199214">
    <property type="component" value="Unassembled WGS sequence"/>
</dbReference>
<dbReference type="EMBL" id="FNZZ01000005">
    <property type="protein sequence ID" value="SEL79763.1"/>
    <property type="molecule type" value="Genomic_DNA"/>
</dbReference>
<name>A0A1H7T4N8_9SPHN</name>
<protein>
    <submittedName>
        <fullName evidence="6">DoxX-like family protein</fullName>
    </submittedName>
</protein>
<evidence type="ECO:0000256" key="1">
    <source>
        <dbReference type="ARBA" id="ARBA00004141"/>
    </source>
</evidence>
<organism evidence="6 7">
    <name type="scientific">Sphingomonas palmae</name>
    <dbReference type="NCBI Taxonomy" id="1855283"/>
    <lineage>
        <taxon>Bacteria</taxon>
        <taxon>Pseudomonadati</taxon>
        <taxon>Pseudomonadota</taxon>
        <taxon>Alphaproteobacteria</taxon>
        <taxon>Sphingomonadales</taxon>
        <taxon>Sphingomonadaceae</taxon>
        <taxon>Sphingomonas</taxon>
    </lineage>
</organism>
<dbReference type="STRING" id="1855283.SAMN05216382_2666"/>
<feature type="transmembrane region" description="Helical" evidence="5">
    <location>
        <begin position="70"/>
        <end position="89"/>
    </location>
</feature>
<sequence>MRLTKRRRENLFALALGGVFLAGAIGNLAGAPMMIEDYARWGYPPGFNYVTGALELVTVALMVRRLTRRVGCLVGAIVMGAAIATLLLNSEYAHAVAPAAVLLGLALLGRMTPKNFLT</sequence>
<keyword evidence="3 5" id="KW-1133">Transmembrane helix</keyword>
<dbReference type="InterPro" id="IPR032808">
    <property type="entry name" value="DoxX"/>
</dbReference>
<dbReference type="RefSeq" id="WP_177171672.1">
    <property type="nucleotide sequence ID" value="NZ_FNZZ01000005.1"/>
</dbReference>
<feature type="transmembrane region" description="Helical" evidence="5">
    <location>
        <begin position="95"/>
        <end position="112"/>
    </location>
</feature>
<evidence type="ECO:0000313" key="6">
    <source>
        <dbReference type="EMBL" id="SEL79763.1"/>
    </source>
</evidence>
<gene>
    <name evidence="6" type="ORF">SAMN05216382_2666</name>
</gene>
<dbReference type="AlphaFoldDB" id="A0A1H7T4N8"/>
<evidence type="ECO:0000256" key="5">
    <source>
        <dbReference type="SAM" id="Phobius"/>
    </source>
</evidence>